<evidence type="ECO:0000313" key="14">
    <source>
        <dbReference type="RefSeq" id="XP_013390832.1"/>
    </source>
</evidence>
<evidence type="ECO:0000256" key="2">
    <source>
        <dbReference type="ARBA" id="ARBA00004406"/>
    </source>
</evidence>
<dbReference type="KEGG" id="lak:106159170"/>
<keyword evidence="8 10" id="KW-0408">Iron</keyword>
<protein>
    <submittedName>
        <fullName evidence="14">Cytochrome P450 3A24-like</fullName>
    </submittedName>
</protein>
<gene>
    <name evidence="14" type="primary">LOC106159170</name>
</gene>
<dbReference type="GO" id="GO:0005789">
    <property type="term" value="C:endoplasmic reticulum membrane"/>
    <property type="evidence" value="ECO:0007669"/>
    <property type="project" value="UniProtKB-SubCell"/>
</dbReference>
<dbReference type="PANTHER" id="PTHR24302:SF15">
    <property type="entry name" value="FATTY-ACID PEROXYGENASE"/>
    <property type="match status" value="1"/>
</dbReference>
<feature type="binding site" description="axial binding residue" evidence="10">
    <location>
        <position position="463"/>
    </location>
    <ligand>
        <name>heme</name>
        <dbReference type="ChEBI" id="CHEBI:30413"/>
    </ligand>
    <ligandPart>
        <name>Fe</name>
        <dbReference type="ChEBI" id="CHEBI:18248"/>
    </ligandPart>
</feature>
<dbReference type="SUPFAM" id="SSF48264">
    <property type="entry name" value="Cytochrome P450"/>
    <property type="match status" value="1"/>
</dbReference>
<reference evidence="14" key="1">
    <citation type="submission" date="2025-08" db="UniProtKB">
        <authorList>
            <consortium name="RefSeq"/>
        </authorList>
    </citation>
    <scope>IDENTIFICATION</scope>
    <source>
        <tissue evidence="14">Gonads</tissue>
    </source>
</reference>
<dbReference type="InParanoid" id="A0A1S3HXS2"/>
<evidence type="ECO:0000256" key="3">
    <source>
        <dbReference type="ARBA" id="ARBA00010617"/>
    </source>
</evidence>
<comment type="similarity">
    <text evidence="3 11">Belongs to the cytochrome P450 family.</text>
</comment>
<comment type="subcellular location">
    <subcellularLocation>
        <location evidence="2">Endoplasmic reticulum membrane</location>
        <topology evidence="2">Peripheral membrane protein</topology>
    </subcellularLocation>
    <subcellularLocation>
        <location evidence="1">Microsome membrane</location>
        <topology evidence="1">Peripheral membrane protein</topology>
    </subcellularLocation>
</comment>
<feature type="transmembrane region" description="Helical" evidence="12">
    <location>
        <begin position="6"/>
        <end position="26"/>
    </location>
</feature>
<evidence type="ECO:0000256" key="1">
    <source>
        <dbReference type="ARBA" id="ARBA00004174"/>
    </source>
</evidence>
<dbReference type="InterPro" id="IPR050705">
    <property type="entry name" value="Cytochrome_P450_3A"/>
</dbReference>
<evidence type="ECO:0000256" key="5">
    <source>
        <dbReference type="ARBA" id="ARBA00022723"/>
    </source>
</evidence>
<dbReference type="FunFam" id="1.10.630.10:FF:000042">
    <property type="entry name" value="Cytochrome P450"/>
    <property type="match status" value="1"/>
</dbReference>
<keyword evidence="6" id="KW-0256">Endoplasmic reticulum</keyword>
<dbReference type="InterPro" id="IPR017972">
    <property type="entry name" value="Cyt_P450_CS"/>
</dbReference>
<dbReference type="InterPro" id="IPR002401">
    <property type="entry name" value="Cyt_P450_E_grp-I"/>
</dbReference>
<keyword evidence="6" id="KW-0492">Microsome</keyword>
<dbReference type="AlphaFoldDB" id="A0A1S3HXS2"/>
<dbReference type="PRINTS" id="PR00385">
    <property type="entry name" value="P450"/>
</dbReference>
<dbReference type="GO" id="GO:0020037">
    <property type="term" value="F:heme binding"/>
    <property type="evidence" value="ECO:0007669"/>
    <property type="project" value="InterPro"/>
</dbReference>
<comment type="cofactor">
    <cofactor evidence="10">
        <name>heme</name>
        <dbReference type="ChEBI" id="CHEBI:30413"/>
    </cofactor>
</comment>
<keyword evidence="12" id="KW-0472">Membrane</keyword>
<dbReference type="CDD" id="cd11055">
    <property type="entry name" value="CYP3A-like"/>
    <property type="match status" value="1"/>
</dbReference>
<evidence type="ECO:0000256" key="11">
    <source>
        <dbReference type="RuleBase" id="RU000461"/>
    </source>
</evidence>
<keyword evidence="12" id="KW-0812">Transmembrane</keyword>
<evidence type="ECO:0000256" key="4">
    <source>
        <dbReference type="ARBA" id="ARBA00022617"/>
    </source>
</evidence>
<evidence type="ECO:0000256" key="7">
    <source>
        <dbReference type="ARBA" id="ARBA00023002"/>
    </source>
</evidence>
<dbReference type="OrthoDB" id="2789670at2759"/>
<dbReference type="Pfam" id="PF00067">
    <property type="entry name" value="p450"/>
    <property type="match status" value="1"/>
</dbReference>
<keyword evidence="5 10" id="KW-0479">Metal-binding</keyword>
<evidence type="ECO:0000256" key="9">
    <source>
        <dbReference type="ARBA" id="ARBA00043906"/>
    </source>
</evidence>
<evidence type="ECO:0000256" key="6">
    <source>
        <dbReference type="ARBA" id="ARBA00022848"/>
    </source>
</evidence>
<dbReference type="InterPro" id="IPR001128">
    <property type="entry name" value="Cyt_P450"/>
</dbReference>
<evidence type="ECO:0000256" key="10">
    <source>
        <dbReference type="PIRSR" id="PIRSR602401-1"/>
    </source>
</evidence>
<dbReference type="GO" id="GO:0008395">
    <property type="term" value="F:steroid hydroxylase activity"/>
    <property type="evidence" value="ECO:0007669"/>
    <property type="project" value="TreeGrafter"/>
</dbReference>
<dbReference type="GO" id="GO:0005506">
    <property type="term" value="F:iron ion binding"/>
    <property type="evidence" value="ECO:0007669"/>
    <property type="project" value="InterPro"/>
</dbReference>
<dbReference type="PANTHER" id="PTHR24302">
    <property type="entry name" value="CYTOCHROME P450 FAMILY 3"/>
    <property type="match status" value="1"/>
</dbReference>
<dbReference type="GeneID" id="106159170"/>
<evidence type="ECO:0000313" key="13">
    <source>
        <dbReference type="Proteomes" id="UP000085678"/>
    </source>
</evidence>
<dbReference type="Proteomes" id="UP000085678">
    <property type="component" value="Unplaced"/>
</dbReference>
<name>A0A1S3HXS2_LINAN</name>
<evidence type="ECO:0000256" key="12">
    <source>
        <dbReference type="SAM" id="Phobius"/>
    </source>
</evidence>
<accession>A0A1S3HXS2</accession>
<dbReference type="STRING" id="7574.A0A1S3HXS2"/>
<dbReference type="Gene3D" id="1.10.630.10">
    <property type="entry name" value="Cytochrome P450"/>
    <property type="match status" value="1"/>
</dbReference>
<dbReference type="InterPro" id="IPR036396">
    <property type="entry name" value="Cyt_P450_sf"/>
</dbReference>
<keyword evidence="13" id="KW-1185">Reference proteome</keyword>
<evidence type="ECO:0000256" key="8">
    <source>
        <dbReference type="ARBA" id="ARBA00023004"/>
    </source>
</evidence>
<dbReference type="PRINTS" id="PR00463">
    <property type="entry name" value="EP450I"/>
</dbReference>
<feature type="transmembrane region" description="Helical" evidence="12">
    <location>
        <begin position="222"/>
        <end position="240"/>
    </location>
</feature>
<sequence>MSMLDIWWLPDWILLLVVIAVLTVLYSRYFADNRVKYGVPGPDRWPLLGHMPLGIKLGFLEFYTHLSYKYGKVVALSPGSLDARIGTLIISDLDMIKEILVKQGSIFTDRNVDENTQLKPLNKTVVSLKGDEWKQVRSTMTPTFSSGKLRQMNGYIVDCAKTTVKNLQEIAKKDGSFDAEEIWGAFAMDSICATAFGIKVDSQNNPEEPFVTNARQLQNANLANPILLLFLFIPRLMVWFEPLLPYLVGSFIKPIRFFQHATDELYDESQKTKNEKAIDFVHLMQKAHELHMDNDELADDVKEVGKWKKRALTRDEIVANGIVFFLAGFRNTTETLSFMCYNLAIYPEIQERLQKEIDDTLQGTDPSYDNVASLQYLDQVMSETLRMYPLGFVLDRVPNRDTTVKGLLIPKGTCVIVPVYAIHHDPELYPDPEKFDPQRFTPEEKANRNPYSYMPFGMGPRNCIGMRLALLQMKVAIVKVLQNLTFKTCEKTQIPMKFMKSRPMKPEKGIWLKVEERCP</sequence>
<keyword evidence="11" id="KW-0503">Monooxygenase</keyword>
<dbReference type="GO" id="GO:0016705">
    <property type="term" value="F:oxidoreductase activity, acting on paired donors, with incorporation or reduction of molecular oxygen"/>
    <property type="evidence" value="ECO:0007669"/>
    <property type="project" value="InterPro"/>
</dbReference>
<organism evidence="13 14">
    <name type="scientific">Lingula anatina</name>
    <name type="common">Brachiopod</name>
    <name type="synonym">Lingula unguis</name>
    <dbReference type="NCBI Taxonomy" id="7574"/>
    <lineage>
        <taxon>Eukaryota</taxon>
        <taxon>Metazoa</taxon>
        <taxon>Spiralia</taxon>
        <taxon>Lophotrochozoa</taxon>
        <taxon>Brachiopoda</taxon>
        <taxon>Linguliformea</taxon>
        <taxon>Lingulata</taxon>
        <taxon>Lingulida</taxon>
        <taxon>Linguloidea</taxon>
        <taxon>Lingulidae</taxon>
        <taxon>Lingula</taxon>
    </lineage>
</organism>
<keyword evidence="12" id="KW-1133">Transmembrane helix</keyword>
<dbReference type="PROSITE" id="PS00086">
    <property type="entry name" value="CYTOCHROME_P450"/>
    <property type="match status" value="1"/>
</dbReference>
<comment type="function">
    <text evidence="9">Cytochromes P450 are a group of heme-thiolate monooxygenases. They oxidize a variety of structurally unrelated compounds, including steroids, fatty acids, and xenobiotics.</text>
</comment>
<keyword evidence="4 10" id="KW-0349">Heme</keyword>
<proteinExistence type="inferred from homology"/>
<dbReference type="FunCoup" id="A0A1S3HXS2">
    <property type="interactions" value="469"/>
</dbReference>
<keyword evidence="7 11" id="KW-0560">Oxidoreductase</keyword>
<dbReference type="RefSeq" id="XP_013390832.1">
    <property type="nucleotide sequence ID" value="XM_013535378.1"/>
</dbReference>